<dbReference type="GO" id="GO:0016282">
    <property type="term" value="C:eukaryotic 43S preinitiation complex"/>
    <property type="evidence" value="ECO:0007669"/>
    <property type="project" value="UniProtKB-UniRule"/>
</dbReference>
<evidence type="ECO:0000256" key="4">
    <source>
        <dbReference type="ARBA" id="ARBA00022574"/>
    </source>
</evidence>
<dbReference type="InterPro" id="IPR011400">
    <property type="entry name" value="EIF3B"/>
</dbReference>
<comment type="function">
    <text evidence="8">Component of the eukaryotic translation initiation factor 3 (eIF-3) complex, which is involved in protein synthesis and, together with other initiation factors, stimulates binding of mRNA and methionyl-tRNAi to the 40S ribosome.</text>
</comment>
<dbReference type="SMART" id="SM00360">
    <property type="entry name" value="RRM"/>
    <property type="match status" value="1"/>
</dbReference>
<evidence type="ECO:0000256" key="1">
    <source>
        <dbReference type="ARBA" id="ARBA00004496"/>
    </source>
</evidence>
<dbReference type="InterPro" id="IPR000504">
    <property type="entry name" value="RRM_dom"/>
</dbReference>
<comment type="subunit">
    <text evidence="7 8">Component of the eukaryotic translation initiation factor 3 (eIF-3) complex.</text>
</comment>
<keyword evidence="5 7" id="KW-0694">RNA-binding</keyword>
<keyword evidence="11" id="KW-1185">Reference proteome</keyword>
<dbReference type="GO" id="GO:0003723">
    <property type="term" value="F:RNA binding"/>
    <property type="evidence" value="ECO:0007669"/>
    <property type="project" value="UniProtKB-UniRule"/>
</dbReference>
<keyword evidence="4" id="KW-0853">WD repeat</keyword>
<dbReference type="GO" id="GO:0005852">
    <property type="term" value="C:eukaryotic translation initiation factor 3 complex"/>
    <property type="evidence" value="ECO:0007669"/>
    <property type="project" value="UniProtKB-UniRule"/>
</dbReference>
<dbReference type="Pfam" id="PF08662">
    <property type="entry name" value="eIF2A"/>
    <property type="match status" value="1"/>
</dbReference>
<dbReference type="FunFam" id="3.30.70.330:FF:000235">
    <property type="entry name" value="Eukaryotic translation initiation factor 3 subunit B"/>
    <property type="match status" value="1"/>
</dbReference>
<dbReference type="InterPro" id="IPR013979">
    <property type="entry name" value="TIF_beta_prop-like"/>
</dbReference>
<keyword evidence="3 7" id="KW-0396">Initiation factor</keyword>
<dbReference type="Pfam" id="PF00076">
    <property type="entry name" value="RRM_1"/>
    <property type="match status" value="1"/>
</dbReference>
<evidence type="ECO:0000259" key="9">
    <source>
        <dbReference type="PROSITE" id="PS50102"/>
    </source>
</evidence>
<dbReference type="GO" id="GO:0003743">
    <property type="term" value="F:translation initiation factor activity"/>
    <property type="evidence" value="ECO:0007669"/>
    <property type="project" value="UniProtKB-UniRule"/>
</dbReference>
<dbReference type="EMBL" id="CAJFCJ010000007">
    <property type="protein sequence ID" value="CAD5116864.1"/>
    <property type="molecule type" value="Genomic_DNA"/>
</dbReference>
<dbReference type="PANTHER" id="PTHR14068:SF0">
    <property type="entry name" value="EUKARYOTIC TRANSLATION INITIATION FACTOR 3 SUBUNIT B"/>
    <property type="match status" value="1"/>
</dbReference>
<dbReference type="SUPFAM" id="SSF82171">
    <property type="entry name" value="DPP6 N-terminal domain-like"/>
    <property type="match status" value="1"/>
</dbReference>
<protein>
    <recommendedName>
        <fullName evidence="7 8">Eukaryotic translation initiation factor 3 subunit B</fullName>
        <shortName evidence="7 8">eIF3b</shortName>
    </recommendedName>
    <alternativeName>
        <fullName evidence="7">Eukaryotic translation initiation factor 3 subunit 9</fullName>
    </alternativeName>
</protein>
<evidence type="ECO:0000256" key="7">
    <source>
        <dbReference type="HAMAP-Rule" id="MF_03001"/>
    </source>
</evidence>
<evidence type="ECO:0000313" key="10">
    <source>
        <dbReference type="EMBL" id="CAD5116864.1"/>
    </source>
</evidence>
<sequence>MVHLTEEDPNFSDPEDYIDDITDNELLDDVLRRKPKEIDGIDSVIVVDNVPIVEDDRLEKLRNVLTKKFAKIGNIVNQHYPMENGKTKGYIFVEYENREQATSAINEFNNYRLDKQHIFLVNHLSDLDKYASVPDEWEPPEPQPFKDTGNLYDFLMDKDCLDQFSVIYEAGRQTAVYWNSHGKPKLLEERFNWTETEIRWSPSGSYLATFHPKGVALWGGTNFKQIQKFPHEGVQLIDFSPCERYLSTYCPIAENKSKDEPQDIIIWDILTGKRRRGFLCDNATVWPVFKWSYDGRYFARIRDDLLQVYETPSFGLVDKKSIRIKGIRDFNWSPTDNIISYWTPEEENTPARVVLMEIPSKQQLCTKNLFTVADCKMYWQKSGDYLCVKVDRYKGRKIEGKEVKYSAIYHNLNVFRIREKQVPIDTVEVKENIKAFAWEPVGTKFSFIHGEAPRINVSFYNVKKAGSVELMKMFEKKSANLIFWSPQGQFVVLAGLKQMNGILEFIDTSDMTIMSQVEHFMATDVEWDPTGRYVTSSVSYWSHKVDNAFWIWNFQGKLLQKSPLDRFCQFFWRPRPKCLLSDKALKDIKKNMKKYHSKFKLIDIQREEQVSSEQIEKRKKAMQEWTNFCKQTEAKLQKDYQRRRDLRKGFDTDERSDDVEFEEETVEFLVKVEEIVLDEDDE</sequence>
<dbReference type="InterPro" id="IPR034363">
    <property type="entry name" value="eIF3B_RRM"/>
</dbReference>
<comment type="function">
    <text evidence="7">RNA-binding component of the eukaryotic translation initiation factor 3 (eIF-3) complex, which is involved in protein synthesis of a specialized repertoire of mRNAs and, together with other initiation factors, stimulates binding of mRNA and methionyl-tRNAi to the 40S ribosome. The eIF-3 complex specifically targets and initiates translation of a subset of mRNAs involved in cell proliferation.</text>
</comment>
<dbReference type="PROSITE" id="PS50102">
    <property type="entry name" value="RRM"/>
    <property type="match status" value="1"/>
</dbReference>
<comment type="subcellular location">
    <subcellularLocation>
        <location evidence="1 7 8">Cytoplasm</location>
    </subcellularLocation>
</comment>
<dbReference type="HAMAP" id="MF_03001">
    <property type="entry name" value="eIF3b"/>
    <property type="match status" value="1"/>
</dbReference>
<dbReference type="Gene3D" id="3.30.70.330">
    <property type="match status" value="1"/>
</dbReference>
<comment type="similarity">
    <text evidence="7 8">Belongs to the eIF-3 subunit B family.</text>
</comment>
<comment type="caution">
    <text evidence="10">The sequence shown here is derived from an EMBL/GenBank/DDBJ whole genome shotgun (WGS) entry which is preliminary data.</text>
</comment>
<dbReference type="OrthoDB" id="10250414at2759"/>
<proteinExistence type="inferred from homology"/>
<organism evidence="10 11">
    <name type="scientific">Dimorphilus gyrociliatus</name>
    <dbReference type="NCBI Taxonomy" id="2664684"/>
    <lineage>
        <taxon>Eukaryota</taxon>
        <taxon>Metazoa</taxon>
        <taxon>Spiralia</taxon>
        <taxon>Lophotrochozoa</taxon>
        <taxon>Annelida</taxon>
        <taxon>Polychaeta</taxon>
        <taxon>Polychaeta incertae sedis</taxon>
        <taxon>Dinophilidae</taxon>
        <taxon>Dimorphilus</taxon>
    </lineage>
</organism>
<dbReference type="GO" id="GO:0033290">
    <property type="term" value="C:eukaryotic 48S preinitiation complex"/>
    <property type="evidence" value="ECO:0007669"/>
    <property type="project" value="UniProtKB-UniRule"/>
</dbReference>
<dbReference type="GO" id="GO:0001732">
    <property type="term" value="P:formation of cytoplasmic translation initiation complex"/>
    <property type="evidence" value="ECO:0007669"/>
    <property type="project" value="UniProtKB-UniRule"/>
</dbReference>
<dbReference type="CDD" id="cd12278">
    <property type="entry name" value="RRM_eIF3B"/>
    <property type="match status" value="1"/>
</dbReference>
<accession>A0A7I8VMA0</accession>
<name>A0A7I8VMA0_9ANNE</name>
<dbReference type="PANTHER" id="PTHR14068">
    <property type="entry name" value="EUKARYOTIC TRANSLATION INITIATION FACTOR 3 EIF3 -RELATED"/>
    <property type="match status" value="1"/>
</dbReference>
<evidence type="ECO:0000256" key="3">
    <source>
        <dbReference type="ARBA" id="ARBA00022540"/>
    </source>
</evidence>
<dbReference type="SUPFAM" id="SSF54928">
    <property type="entry name" value="RNA-binding domain, RBD"/>
    <property type="match status" value="1"/>
</dbReference>
<keyword evidence="6 7" id="KW-0648">Protein biosynthesis</keyword>
<evidence type="ECO:0000256" key="6">
    <source>
        <dbReference type="ARBA" id="ARBA00022917"/>
    </source>
</evidence>
<dbReference type="Proteomes" id="UP000549394">
    <property type="component" value="Unassembled WGS sequence"/>
</dbReference>
<dbReference type="GO" id="GO:0031369">
    <property type="term" value="F:translation initiation factor binding"/>
    <property type="evidence" value="ECO:0007669"/>
    <property type="project" value="InterPro"/>
</dbReference>
<dbReference type="InterPro" id="IPR012677">
    <property type="entry name" value="Nucleotide-bd_a/b_plait_sf"/>
</dbReference>
<gene>
    <name evidence="10" type="ORF">DGYR_LOCUS5450</name>
</gene>
<reference evidence="10 11" key="1">
    <citation type="submission" date="2020-08" db="EMBL/GenBank/DDBJ databases">
        <authorList>
            <person name="Hejnol A."/>
        </authorList>
    </citation>
    <scope>NUCLEOTIDE SEQUENCE [LARGE SCALE GENOMIC DNA]</scope>
</reference>
<feature type="domain" description="RRM" evidence="9">
    <location>
        <begin position="43"/>
        <end position="126"/>
    </location>
</feature>
<dbReference type="InterPro" id="IPR035979">
    <property type="entry name" value="RBD_domain_sf"/>
</dbReference>
<keyword evidence="2 7" id="KW-0963">Cytoplasm</keyword>
<evidence type="ECO:0000256" key="2">
    <source>
        <dbReference type="ARBA" id="ARBA00022490"/>
    </source>
</evidence>
<evidence type="ECO:0000313" key="11">
    <source>
        <dbReference type="Proteomes" id="UP000549394"/>
    </source>
</evidence>
<evidence type="ECO:0000256" key="8">
    <source>
        <dbReference type="PIRNR" id="PIRNR036424"/>
    </source>
</evidence>
<dbReference type="PIRSF" id="PIRSF036424">
    <property type="entry name" value="eIF3b"/>
    <property type="match status" value="1"/>
</dbReference>
<evidence type="ECO:0000256" key="5">
    <source>
        <dbReference type="ARBA" id="ARBA00022884"/>
    </source>
</evidence>
<dbReference type="InterPro" id="IPR015943">
    <property type="entry name" value="WD40/YVTN_repeat-like_dom_sf"/>
</dbReference>
<dbReference type="AlphaFoldDB" id="A0A7I8VMA0"/>
<dbReference type="Gene3D" id="2.130.10.10">
    <property type="entry name" value="YVTN repeat-like/Quinoprotein amine dehydrogenase"/>
    <property type="match status" value="1"/>
</dbReference>